<keyword evidence="2" id="KW-1003">Cell membrane</keyword>
<sequence length="418" mass="48182">MILLKRLKLNEWSRIVLLLIMLVAAFLRFDFLVSVNHHNSHDTVNYDIMVRQLLEEGVYAYKSTEPNAQVSPGFPLFMAAVYKLIDYKHNDPYSAIRFLQAIFSLITLWLTYRIAKRLGGEWAGLLAATMMAIYPPFIWTTGAVLTETIATMFFMAYLYFQLIAFDKTHRWAALWAGVALGLTALTRPEFLIIAPASYFLYLLWHRKGAQMMKLLLSTGLGMAIVMSPWLVRNIVALHEPIFTSTQVNPFAAGTYPNKNYDDNLVDRTGKTQMEVAKERLKVGFTEHTWTFVKWYTIGKLDRIYSKMFGGSGHKPIYPVIPYRAYFHLLLIYAGLIAAAVTLRNWRQPAMLIVFLLAAISAARLAFVPEYRYNFTAMPQIIVLDSLLVIWIFVWLDKRFQLKSRLLLARRNEHARNDV</sequence>
<keyword evidence="11" id="KW-1185">Reference proteome</keyword>
<keyword evidence="7 8" id="KW-0472">Membrane</keyword>
<dbReference type="RefSeq" id="WP_169280512.1">
    <property type="nucleotide sequence ID" value="NZ_CP051680.1"/>
</dbReference>
<evidence type="ECO:0000256" key="1">
    <source>
        <dbReference type="ARBA" id="ARBA00004651"/>
    </source>
</evidence>
<feature type="transmembrane region" description="Helical" evidence="8">
    <location>
        <begin position="214"/>
        <end position="231"/>
    </location>
</feature>
<feature type="transmembrane region" description="Helical" evidence="8">
    <location>
        <begin position="95"/>
        <end position="115"/>
    </location>
</feature>
<reference evidence="10 11" key="1">
    <citation type="submission" date="2020-04" db="EMBL/GenBank/DDBJ databases">
        <title>Genome sequencing of novel species.</title>
        <authorList>
            <person name="Heo J."/>
            <person name="Kim S.-J."/>
            <person name="Kim J.-S."/>
            <person name="Hong S.-B."/>
            <person name="Kwon S.-W."/>
        </authorList>
    </citation>
    <scope>NUCLEOTIDE SEQUENCE [LARGE SCALE GENOMIC DNA]</scope>
    <source>
        <strain evidence="10 11">MFER-1</strain>
    </source>
</reference>
<keyword evidence="3" id="KW-0328">Glycosyltransferase</keyword>
<dbReference type="EMBL" id="CP051680">
    <property type="protein sequence ID" value="QJD84228.1"/>
    <property type="molecule type" value="Genomic_DNA"/>
</dbReference>
<name>A0A7Z2VJ59_9BACL</name>
<evidence type="ECO:0000259" key="9">
    <source>
        <dbReference type="Pfam" id="PF13231"/>
    </source>
</evidence>
<dbReference type="GO" id="GO:0009103">
    <property type="term" value="P:lipopolysaccharide biosynthetic process"/>
    <property type="evidence" value="ECO:0007669"/>
    <property type="project" value="UniProtKB-ARBA"/>
</dbReference>
<keyword evidence="6 8" id="KW-1133">Transmembrane helix</keyword>
<feature type="domain" description="Glycosyltransferase RgtA/B/C/D-like" evidence="9">
    <location>
        <begin position="71"/>
        <end position="230"/>
    </location>
</feature>
<dbReference type="GO" id="GO:0016763">
    <property type="term" value="F:pentosyltransferase activity"/>
    <property type="evidence" value="ECO:0007669"/>
    <property type="project" value="TreeGrafter"/>
</dbReference>
<evidence type="ECO:0000313" key="11">
    <source>
        <dbReference type="Proteomes" id="UP000502248"/>
    </source>
</evidence>
<keyword evidence="5 8" id="KW-0812">Transmembrane</keyword>
<feature type="transmembrane region" description="Helical" evidence="8">
    <location>
        <begin position="349"/>
        <end position="366"/>
    </location>
</feature>
<evidence type="ECO:0000256" key="5">
    <source>
        <dbReference type="ARBA" id="ARBA00022692"/>
    </source>
</evidence>
<dbReference type="Proteomes" id="UP000502248">
    <property type="component" value="Chromosome"/>
</dbReference>
<dbReference type="AlphaFoldDB" id="A0A7Z2VJ59"/>
<evidence type="ECO:0000256" key="2">
    <source>
        <dbReference type="ARBA" id="ARBA00022475"/>
    </source>
</evidence>
<evidence type="ECO:0000256" key="8">
    <source>
        <dbReference type="SAM" id="Phobius"/>
    </source>
</evidence>
<dbReference type="PANTHER" id="PTHR33908">
    <property type="entry name" value="MANNOSYLTRANSFERASE YKCB-RELATED"/>
    <property type="match status" value="1"/>
</dbReference>
<protein>
    <submittedName>
        <fullName evidence="10">Glycosyltransferase family 39 protein</fullName>
    </submittedName>
</protein>
<feature type="transmembrane region" description="Helical" evidence="8">
    <location>
        <begin position="12"/>
        <end position="29"/>
    </location>
</feature>
<dbReference type="GO" id="GO:0005886">
    <property type="term" value="C:plasma membrane"/>
    <property type="evidence" value="ECO:0007669"/>
    <property type="project" value="UniProtKB-SubCell"/>
</dbReference>
<evidence type="ECO:0000256" key="3">
    <source>
        <dbReference type="ARBA" id="ARBA00022676"/>
    </source>
</evidence>
<dbReference type="PANTHER" id="PTHR33908:SF11">
    <property type="entry name" value="MEMBRANE PROTEIN"/>
    <property type="match status" value="1"/>
</dbReference>
<gene>
    <name evidence="10" type="ORF">HH215_14205</name>
</gene>
<comment type="subcellular location">
    <subcellularLocation>
        <location evidence="1">Cell membrane</location>
        <topology evidence="1">Multi-pass membrane protein</topology>
    </subcellularLocation>
</comment>
<accession>A0A7Z2VJ59</accession>
<evidence type="ECO:0000256" key="7">
    <source>
        <dbReference type="ARBA" id="ARBA00023136"/>
    </source>
</evidence>
<organism evidence="10 11">
    <name type="scientific">Cohnella herbarum</name>
    <dbReference type="NCBI Taxonomy" id="2728023"/>
    <lineage>
        <taxon>Bacteria</taxon>
        <taxon>Bacillati</taxon>
        <taxon>Bacillota</taxon>
        <taxon>Bacilli</taxon>
        <taxon>Bacillales</taxon>
        <taxon>Paenibacillaceae</taxon>
        <taxon>Cohnella</taxon>
    </lineage>
</organism>
<feature type="transmembrane region" description="Helical" evidence="8">
    <location>
        <begin position="324"/>
        <end position="342"/>
    </location>
</feature>
<dbReference type="InterPro" id="IPR050297">
    <property type="entry name" value="LipidA_mod_glycosyltrf_83"/>
</dbReference>
<feature type="transmembrane region" description="Helical" evidence="8">
    <location>
        <begin position="372"/>
        <end position="395"/>
    </location>
</feature>
<evidence type="ECO:0000256" key="6">
    <source>
        <dbReference type="ARBA" id="ARBA00022989"/>
    </source>
</evidence>
<dbReference type="Pfam" id="PF13231">
    <property type="entry name" value="PMT_2"/>
    <property type="match status" value="1"/>
</dbReference>
<evidence type="ECO:0000313" key="10">
    <source>
        <dbReference type="EMBL" id="QJD84228.1"/>
    </source>
</evidence>
<evidence type="ECO:0000256" key="4">
    <source>
        <dbReference type="ARBA" id="ARBA00022679"/>
    </source>
</evidence>
<dbReference type="KEGG" id="cheb:HH215_14205"/>
<proteinExistence type="predicted"/>
<feature type="transmembrane region" description="Helical" evidence="8">
    <location>
        <begin position="172"/>
        <end position="202"/>
    </location>
</feature>
<keyword evidence="4 10" id="KW-0808">Transferase</keyword>
<feature type="transmembrane region" description="Helical" evidence="8">
    <location>
        <begin position="136"/>
        <end position="160"/>
    </location>
</feature>
<dbReference type="InterPro" id="IPR038731">
    <property type="entry name" value="RgtA/B/C-like"/>
</dbReference>